<dbReference type="InterPro" id="IPR004088">
    <property type="entry name" value="KH_dom_type_1"/>
</dbReference>
<dbReference type="InterPro" id="IPR036612">
    <property type="entry name" value="KH_dom_type_1_sf"/>
</dbReference>
<feature type="compositionally biased region" description="Basic and acidic residues" evidence="3">
    <location>
        <begin position="13"/>
        <end position="23"/>
    </location>
</feature>
<organism evidence="5 6">
    <name type="scientific">Acrasis kona</name>
    <dbReference type="NCBI Taxonomy" id="1008807"/>
    <lineage>
        <taxon>Eukaryota</taxon>
        <taxon>Discoba</taxon>
        <taxon>Heterolobosea</taxon>
        <taxon>Tetramitia</taxon>
        <taxon>Eutetramitia</taxon>
        <taxon>Acrasidae</taxon>
        <taxon>Acrasis</taxon>
    </lineage>
</organism>
<dbReference type="Pfam" id="PF00013">
    <property type="entry name" value="KH_1"/>
    <property type="match status" value="2"/>
</dbReference>
<dbReference type="SMART" id="SM00322">
    <property type="entry name" value="KH"/>
    <property type="match status" value="3"/>
</dbReference>
<feature type="domain" description="K Homology" evidence="4">
    <location>
        <begin position="301"/>
        <end position="366"/>
    </location>
</feature>
<evidence type="ECO:0000313" key="6">
    <source>
        <dbReference type="Proteomes" id="UP001431209"/>
    </source>
</evidence>
<reference evidence="5 6" key="1">
    <citation type="submission" date="2024-03" db="EMBL/GenBank/DDBJ databases">
        <title>The Acrasis kona genome and developmental transcriptomes reveal deep origins of eukaryotic multicellular pathways.</title>
        <authorList>
            <person name="Sheikh S."/>
            <person name="Fu C.-J."/>
            <person name="Brown M.W."/>
            <person name="Baldauf S.L."/>
        </authorList>
    </citation>
    <scope>NUCLEOTIDE SEQUENCE [LARGE SCALE GENOMIC DNA]</scope>
    <source>
        <strain evidence="5 6">ATCC MYA-3509</strain>
    </source>
</reference>
<sequence length="606" mass="67921">MSTDHVAPASNDDQNKSRAKELNKQIADVKTQITFLSSQLEGVSNPQDGRDEKQANLKEVSEKIDAHKQAVNKLKKELQQRDEEEKQKKTDRKDLREKAKSVTIDISQLTENKKELEEKKEAISKRIAQVKKQQKKVKTQAGAHDEDDLVKQVEQATDAAAKDDLQKKLEEVRKAKRSLGFKAINLTEAQNEQKKNAEALEAVVQQLKSKIEESEELSKKISGVSEITVTNSDELIRSEQLKRDFETAQKSLNNLYSDKGKLKESLYNKEGDNFSKRTELKKQIQQLKLKKQQLSEELQQIQDFAKVFAKPNTLSALLEKGAEALKKIEAETGAKVNVKKDENVVLISGAPEQVTQAKARVQEAVSNAPTKEVVYVRFKPAVFPRLLKTIDQLRANIKTVNLKLDKIAGVVEVAGESTAAKKASQEVQKHITDISPESIEVNIKQDMIVALQARQNQLLSKIRQESDADRVTVDSKKNAVVAIGPKSSLTKFREVLDRVMKEEREHINNKQDKNSNSNKNNNSNKKEYKFTKSVSLEQKHIGVVIGKGGETISRLQKESGASLNVNKEKKVVDVQGDDEAKVDKGVELVKKLLEAEGKNTSENSTK</sequence>
<feature type="domain" description="K Homology" evidence="4">
    <location>
        <begin position="435"/>
        <end position="501"/>
    </location>
</feature>
<dbReference type="Proteomes" id="UP001431209">
    <property type="component" value="Unassembled WGS sequence"/>
</dbReference>
<feature type="coiled-coil region" evidence="2">
    <location>
        <begin position="190"/>
        <end position="304"/>
    </location>
</feature>
<dbReference type="PROSITE" id="PS50084">
    <property type="entry name" value="KH_TYPE_1"/>
    <property type="match status" value="2"/>
</dbReference>
<name>A0AAW2ZHU8_9EUKA</name>
<dbReference type="AlphaFoldDB" id="A0AAW2ZHU8"/>
<feature type="compositionally biased region" description="Basic and acidic residues" evidence="3">
    <location>
        <begin position="48"/>
        <end position="100"/>
    </location>
</feature>
<dbReference type="SUPFAM" id="SSF54791">
    <property type="entry name" value="Eukaryotic type KH-domain (KH-domain type I)"/>
    <property type="match status" value="2"/>
</dbReference>
<feature type="domain" description="K Homology" evidence="4">
    <location>
        <begin position="528"/>
        <end position="594"/>
    </location>
</feature>
<accession>A0AAW2ZHU8</accession>
<feature type="region of interest" description="Disordered" evidence="3">
    <location>
        <begin position="1"/>
        <end position="25"/>
    </location>
</feature>
<evidence type="ECO:0000256" key="3">
    <source>
        <dbReference type="SAM" id="MobiDB-lite"/>
    </source>
</evidence>
<protein>
    <submittedName>
        <fullName evidence="5">Laminin subunit alpha</fullName>
    </submittedName>
</protein>
<keyword evidence="6" id="KW-1185">Reference proteome</keyword>
<comment type="caution">
    <text evidence="5">The sequence shown here is derived from an EMBL/GenBank/DDBJ whole genome shotgun (WGS) entry which is preliminary data.</text>
</comment>
<dbReference type="Gene3D" id="3.30.1370.10">
    <property type="entry name" value="K Homology domain, type 1"/>
    <property type="match status" value="2"/>
</dbReference>
<gene>
    <name evidence="5" type="ORF">AKO1_009065</name>
</gene>
<evidence type="ECO:0000256" key="2">
    <source>
        <dbReference type="SAM" id="Coils"/>
    </source>
</evidence>
<dbReference type="GO" id="GO:0003723">
    <property type="term" value="F:RNA binding"/>
    <property type="evidence" value="ECO:0007669"/>
    <property type="project" value="UniProtKB-UniRule"/>
</dbReference>
<evidence type="ECO:0000313" key="5">
    <source>
        <dbReference type="EMBL" id="KAL0489020.1"/>
    </source>
</evidence>
<feature type="region of interest" description="Disordered" evidence="3">
    <location>
        <begin position="39"/>
        <end position="118"/>
    </location>
</feature>
<evidence type="ECO:0000256" key="1">
    <source>
        <dbReference type="PROSITE-ProRule" id="PRU00117"/>
    </source>
</evidence>
<evidence type="ECO:0000259" key="4">
    <source>
        <dbReference type="SMART" id="SM00322"/>
    </source>
</evidence>
<keyword evidence="1" id="KW-0694">RNA-binding</keyword>
<feature type="compositionally biased region" description="Low complexity" evidence="3">
    <location>
        <begin position="514"/>
        <end position="523"/>
    </location>
</feature>
<keyword evidence="2" id="KW-0175">Coiled coil</keyword>
<dbReference type="EMBL" id="JAOPGA020001506">
    <property type="protein sequence ID" value="KAL0489020.1"/>
    <property type="molecule type" value="Genomic_DNA"/>
</dbReference>
<feature type="region of interest" description="Disordered" evidence="3">
    <location>
        <begin position="505"/>
        <end position="525"/>
    </location>
</feature>
<proteinExistence type="predicted"/>
<dbReference type="InterPro" id="IPR004087">
    <property type="entry name" value="KH_dom"/>
</dbReference>